<dbReference type="EMBL" id="OX465086">
    <property type="protein sequence ID" value="CAI9262374.1"/>
    <property type="molecule type" value="Genomic_DNA"/>
</dbReference>
<sequence>MRARSSSSTNAHASLIIIIISCCECSKITFTLPDGKPKVSTSISYKCDRTRFEDEDVELMSRDQIERFSPSRKDGINALHETHLCYYNYAFLQNLGIRLDLGYEPEMEAEAKDSEDEAGGILTTVVYF</sequence>
<reference evidence="2" key="1">
    <citation type="submission" date="2023-04" db="EMBL/GenBank/DDBJ databases">
        <authorList>
            <person name="Vijverberg K."/>
            <person name="Xiong W."/>
            <person name="Schranz E."/>
        </authorList>
    </citation>
    <scope>NUCLEOTIDE SEQUENCE</scope>
</reference>
<evidence type="ECO:0000256" key="1">
    <source>
        <dbReference type="SAM" id="SignalP"/>
    </source>
</evidence>
<name>A0AA35V5M1_LACSI</name>
<keyword evidence="1" id="KW-0732">Signal</keyword>
<feature type="signal peptide" evidence="1">
    <location>
        <begin position="1"/>
        <end position="25"/>
    </location>
</feature>
<dbReference type="PROSITE" id="PS51257">
    <property type="entry name" value="PROKAR_LIPOPROTEIN"/>
    <property type="match status" value="1"/>
</dbReference>
<evidence type="ECO:0000313" key="2">
    <source>
        <dbReference type="EMBL" id="CAI9262374.1"/>
    </source>
</evidence>
<organism evidence="2 3">
    <name type="scientific">Lactuca saligna</name>
    <name type="common">Willowleaf lettuce</name>
    <dbReference type="NCBI Taxonomy" id="75948"/>
    <lineage>
        <taxon>Eukaryota</taxon>
        <taxon>Viridiplantae</taxon>
        <taxon>Streptophyta</taxon>
        <taxon>Embryophyta</taxon>
        <taxon>Tracheophyta</taxon>
        <taxon>Spermatophyta</taxon>
        <taxon>Magnoliopsida</taxon>
        <taxon>eudicotyledons</taxon>
        <taxon>Gunneridae</taxon>
        <taxon>Pentapetalae</taxon>
        <taxon>asterids</taxon>
        <taxon>campanulids</taxon>
        <taxon>Asterales</taxon>
        <taxon>Asteraceae</taxon>
        <taxon>Cichorioideae</taxon>
        <taxon>Cichorieae</taxon>
        <taxon>Lactucinae</taxon>
        <taxon>Lactuca</taxon>
    </lineage>
</organism>
<proteinExistence type="predicted"/>
<evidence type="ECO:0000313" key="3">
    <source>
        <dbReference type="Proteomes" id="UP001177003"/>
    </source>
</evidence>
<accession>A0AA35V5M1</accession>
<dbReference type="Proteomes" id="UP001177003">
    <property type="component" value="Chromosome 0"/>
</dbReference>
<keyword evidence="3" id="KW-1185">Reference proteome</keyword>
<gene>
    <name evidence="2" type="ORF">LSALG_LOCUS3116</name>
</gene>
<feature type="chain" id="PRO_5041436150" evidence="1">
    <location>
        <begin position="26"/>
        <end position="128"/>
    </location>
</feature>
<dbReference type="AlphaFoldDB" id="A0AA35V5M1"/>
<protein>
    <submittedName>
        <fullName evidence="2">Uncharacterized protein</fullName>
    </submittedName>
</protein>